<keyword evidence="7" id="KW-1185">Reference proteome</keyword>
<comment type="caution">
    <text evidence="6">The sequence shown here is derived from an EMBL/GenBank/DDBJ whole genome shotgun (WGS) entry which is preliminary data.</text>
</comment>
<dbReference type="GO" id="GO:0030145">
    <property type="term" value="F:manganese ion binding"/>
    <property type="evidence" value="ECO:0007669"/>
    <property type="project" value="UniProtKB-UniRule"/>
</dbReference>
<evidence type="ECO:0000256" key="1">
    <source>
        <dbReference type="ARBA" id="ARBA00005750"/>
    </source>
</evidence>
<dbReference type="Proteomes" id="UP001139006">
    <property type="component" value="Unassembled WGS sequence"/>
</dbReference>
<dbReference type="PANTHER" id="PTHR39181:SF1">
    <property type="entry name" value="TYROSINE-PROTEIN PHOSPHATASE YWQE"/>
    <property type="match status" value="1"/>
</dbReference>
<evidence type="ECO:0000256" key="5">
    <source>
        <dbReference type="PIRNR" id="PIRNR016557"/>
    </source>
</evidence>
<keyword evidence="2 5" id="KW-0378">Hydrolase</keyword>
<dbReference type="RefSeq" id="WP_253362259.1">
    <property type="nucleotide sequence ID" value="NZ_JAIULA010000042.1"/>
</dbReference>
<dbReference type="SUPFAM" id="SSF89550">
    <property type="entry name" value="PHP domain-like"/>
    <property type="match status" value="1"/>
</dbReference>
<dbReference type="InterPro" id="IPR016667">
    <property type="entry name" value="Caps_polysacc_synth_CpsB/CapC"/>
</dbReference>
<keyword evidence="3 5" id="KW-0904">Protein phosphatase</keyword>
<dbReference type="GO" id="GO:0004725">
    <property type="term" value="F:protein tyrosine phosphatase activity"/>
    <property type="evidence" value="ECO:0007669"/>
    <property type="project" value="UniProtKB-UniRule"/>
</dbReference>
<protein>
    <recommendedName>
        <fullName evidence="5">Tyrosine-protein phosphatase</fullName>
        <ecNumber evidence="5">3.1.3.48</ecNumber>
    </recommendedName>
</protein>
<dbReference type="PANTHER" id="PTHR39181">
    <property type="entry name" value="TYROSINE-PROTEIN PHOSPHATASE YWQE"/>
    <property type="match status" value="1"/>
</dbReference>
<comment type="similarity">
    <text evidence="1 5">Belongs to the metallo-dependent hydrolases superfamily. CpsB/CapC family.</text>
</comment>
<name>A0A9X2FTA7_9LACO</name>
<evidence type="ECO:0000256" key="2">
    <source>
        <dbReference type="ARBA" id="ARBA00022801"/>
    </source>
</evidence>
<dbReference type="EC" id="3.1.3.48" evidence="5"/>
<dbReference type="InterPro" id="IPR016195">
    <property type="entry name" value="Pol/histidinol_Pase-like"/>
</dbReference>
<dbReference type="Pfam" id="PF19567">
    <property type="entry name" value="CpsB_CapC"/>
    <property type="match status" value="1"/>
</dbReference>
<dbReference type="EMBL" id="JAIULA010000042">
    <property type="protein sequence ID" value="MCP0888093.1"/>
    <property type="molecule type" value="Genomic_DNA"/>
</dbReference>
<dbReference type="Gene3D" id="3.20.20.140">
    <property type="entry name" value="Metal-dependent hydrolases"/>
    <property type="match status" value="1"/>
</dbReference>
<evidence type="ECO:0000313" key="6">
    <source>
        <dbReference type="EMBL" id="MCP0888093.1"/>
    </source>
</evidence>
<accession>A0A9X2FTA7</accession>
<gene>
    <name evidence="6" type="ORF">LB941_12215</name>
</gene>
<comment type="catalytic activity">
    <reaction evidence="4 5">
        <text>O-phospho-L-tyrosyl-[protein] + H2O = L-tyrosyl-[protein] + phosphate</text>
        <dbReference type="Rhea" id="RHEA:10684"/>
        <dbReference type="Rhea" id="RHEA-COMP:10136"/>
        <dbReference type="Rhea" id="RHEA-COMP:20101"/>
        <dbReference type="ChEBI" id="CHEBI:15377"/>
        <dbReference type="ChEBI" id="CHEBI:43474"/>
        <dbReference type="ChEBI" id="CHEBI:46858"/>
        <dbReference type="ChEBI" id="CHEBI:61978"/>
        <dbReference type="EC" id="3.1.3.48"/>
    </reaction>
</comment>
<proteinExistence type="inferred from homology"/>
<evidence type="ECO:0000256" key="4">
    <source>
        <dbReference type="ARBA" id="ARBA00051722"/>
    </source>
</evidence>
<dbReference type="PIRSF" id="PIRSF016557">
    <property type="entry name" value="Caps_synth_CpsB"/>
    <property type="match status" value="1"/>
</dbReference>
<evidence type="ECO:0000313" key="7">
    <source>
        <dbReference type="Proteomes" id="UP001139006"/>
    </source>
</evidence>
<organism evidence="6 7">
    <name type="scientific">Ligilactobacillus ubinensis</name>
    <dbReference type="NCBI Taxonomy" id="2876789"/>
    <lineage>
        <taxon>Bacteria</taxon>
        <taxon>Bacillati</taxon>
        <taxon>Bacillota</taxon>
        <taxon>Bacilli</taxon>
        <taxon>Lactobacillales</taxon>
        <taxon>Lactobacillaceae</taxon>
        <taxon>Ligilactobacillus</taxon>
    </lineage>
</organism>
<evidence type="ECO:0000256" key="3">
    <source>
        <dbReference type="ARBA" id="ARBA00022912"/>
    </source>
</evidence>
<reference evidence="6 7" key="1">
    <citation type="journal article" date="2023" name="Int. J. Syst. Evol. Microbiol.">
        <title>Ligilactobacillus ubinensis sp. nov., a novel species isolated from the wild ferment of a durian fruit (Durio zibethinus).</title>
        <authorList>
            <person name="Heng Y.C."/>
            <person name="Menon N."/>
            <person name="Chen B."/>
            <person name="Loo B.Z.L."/>
            <person name="Wong G.W.J."/>
            <person name="Lim A.C.H."/>
            <person name="Silvaraju S."/>
            <person name="Kittelmann S."/>
        </authorList>
    </citation>
    <scope>NUCLEOTIDE SEQUENCE [LARGE SCALE GENOMIC DNA]</scope>
    <source>
        <strain evidence="6 7">WILCCON 0076</strain>
    </source>
</reference>
<dbReference type="AlphaFoldDB" id="A0A9X2FTA7"/>
<sequence>MNTMVDLHCHLLPGIDDGSKDIASSLELAQQAVSNGITHVLATPHHLDNQYINHAVDVVKRTEVFQKRLILEGISLKVFPSQEIHINGDLLKHYDDLLGIDVKKHYVLLELPHSNVPQYTKQMIFDLKKYGSTPVIVHPERNTEIQENLDLLYEFIEAGALAQLTSTSYIGGFGEHVAKISDKLVKHNLVQVFASDAHALQGRGFTMREAFDKLRADFGAEKASEFENNAERLLNGQRVIAHNYSNVIKKKKFFFF</sequence>